<evidence type="ECO:0000256" key="1">
    <source>
        <dbReference type="ARBA" id="ARBA00004123"/>
    </source>
</evidence>
<name>A0ABN8IN56_9NEOP</name>
<keyword evidence="2" id="KW-0371">Homeobox</keyword>
<evidence type="ECO:0000259" key="4">
    <source>
        <dbReference type="PROSITE" id="PS50071"/>
    </source>
</evidence>
<dbReference type="SUPFAM" id="SSF46689">
    <property type="entry name" value="Homeodomain-like"/>
    <property type="match status" value="1"/>
</dbReference>
<keyword evidence="6" id="KW-1185">Reference proteome</keyword>
<feature type="compositionally biased region" description="Low complexity" evidence="3">
    <location>
        <begin position="130"/>
        <end position="143"/>
    </location>
</feature>
<feature type="non-terminal residue" evidence="5">
    <location>
        <position position="1"/>
    </location>
</feature>
<sequence>MVRSLIKVSFDVKNTCLYPQVWFQNRRAKWRKREKALGREHAPFLHHEHGGEWGGEWGAGEWWALGLGALPAPLWRDAPPAAAFRALLHRYVLALPPAPPSPRPHSPSPPRHSPPREPAPAPLPAPLPHPALAHASHPSHPALAHPEALRLRAHEALLHERYSGRVHT</sequence>
<feature type="region of interest" description="Disordered" evidence="3">
    <location>
        <begin position="98"/>
        <end position="143"/>
    </location>
</feature>
<feature type="DNA-binding region" description="Homeobox" evidence="2">
    <location>
        <begin position="22"/>
        <end position="34"/>
    </location>
</feature>
<evidence type="ECO:0000313" key="6">
    <source>
        <dbReference type="Proteomes" id="UP000837857"/>
    </source>
</evidence>
<comment type="subcellular location">
    <subcellularLocation>
        <location evidence="1 2">Nucleus</location>
    </subcellularLocation>
</comment>
<evidence type="ECO:0000256" key="2">
    <source>
        <dbReference type="PROSITE-ProRule" id="PRU00108"/>
    </source>
</evidence>
<dbReference type="InterPro" id="IPR001356">
    <property type="entry name" value="HD"/>
</dbReference>
<proteinExistence type="predicted"/>
<keyword evidence="2" id="KW-0238">DNA-binding</keyword>
<evidence type="ECO:0000256" key="3">
    <source>
        <dbReference type="SAM" id="MobiDB-lite"/>
    </source>
</evidence>
<evidence type="ECO:0000313" key="5">
    <source>
        <dbReference type="EMBL" id="CAH2058485.1"/>
    </source>
</evidence>
<dbReference type="EMBL" id="OW152837">
    <property type="protein sequence ID" value="CAH2058485.1"/>
    <property type="molecule type" value="Genomic_DNA"/>
</dbReference>
<keyword evidence="2" id="KW-0539">Nucleus</keyword>
<dbReference type="CDD" id="cd00086">
    <property type="entry name" value="homeodomain"/>
    <property type="match status" value="1"/>
</dbReference>
<dbReference type="PROSITE" id="PS50071">
    <property type="entry name" value="HOMEOBOX_2"/>
    <property type="match status" value="1"/>
</dbReference>
<dbReference type="Proteomes" id="UP000837857">
    <property type="component" value="Chromosome 25"/>
</dbReference>
<dbReference type="PANTHER" id="PTHR24329">
    <property type="entry name" value="HOMEOBOX PROTEIN ARISTALESS"/>
    <property type="match status" value="1"/>
</dbReference>
<protein>
    <recommendedName>
        <fullName evidence="4">Homeobox domain-containing protein</fullName>
    </recommendedName>
</protein>
<reference evidence="5" key="1">
    <citation type="submission" date="2022-03" db="EMBL/GenBank/DDBJ databases">
        <authorList>
            <person name="Martin H S."/>
        </authorList>
    </citation>
    <scope>NUCLEOTIDE SEQUENCE</scope>
</reference>
<dbReference type="Gene3D" id="1.10.10.60">
    <property type="entry name" value="Homeodomain-like"/>
    <property type="match status" value="1"/>
</dbReference>
<gene>
    <name evidence="5" type="ORF">IPOD504_LOCUS10612</name>
</gene>
<accession>A0ABN8IN56</accession>
<feature type="compositionally biased region" description="Pro residues" evidence="3">
    <location>
        <begin position="98"/>
        <end position="129"/>
    </location>
</feature>
<dbReference type="InterPro" id="IPR009057">
    <property type="entry name" value="Homeodomain-like_sf"/>
</dbReference>
<organism evidence="5 6">
    <name type="scientific">Iphiclides podalirius</name>
    <name type="common">scarce swallowtail</name>
    <dbReference type="NCBI Taxonomy" id="110791"/>
    <lineage>
        <taxon>Eukaryota</taxon>
        <taxon>Metazoa</taxon>
        <taxon>Ecdysozoa</taxon>
        <taxon>Arthropoda</taxon>
        <taxon>Hexapoda</taxon>
        <taxon>Insecta</taxon>
        <taxon>Pterygota</taxon>
        <taxon>Neoptera</taxon>
        <taxon>Endopterygota</taxon>
        <taxon>Lepidoptera</taxon>
        <taxon>Glossata</taxon>
        <taxon>Ditrysia</taxon>
        <taxon>Papilionoidea</taxon>
        <taxon>Papilionidae</taxon>
        <taxon>Papilioninae</taxon>
        <taxon>Iphiclides</taxon>
    </lineage>
</organism>
<feature type="domain" description="Homeobox" evidence="4">
    <location>
        <begin position="20"/>
        <end position="33"/>
    </location>
</feature>
<dbReference type="InterPro" id="IPR050649">
    <property type="entry name" value="Paired_Homeobox_TFs"/>
</dbReference>
<dbReference type="PANTHER" id="PTHR24329:SF543">
    <property type="entry name" value="FI01017P-RELATED"/>
    <property type="match status" value="1"/>
</dbReference>